<evidence type="ECO:0008006" key="2">
    <source>
        <dbReference type="Google" id="ProtNLM"/>
    </source>
</evidence>
<feature type="non-terminal residue" evidence="1">
    <location>
        <position position="1"/>
    </location>
</feature>
<name>A0A382SM94_9ZZZZ</name>
<gene>
    <name evidence="1" type="ORF">METZ01_LOCUS363526</name>
</gene>
<evidence type="ECO:0000313" key="1">
    <source>
        <dbReference type="EMBL" id="SVD10672.1"/>
    </source>
</evidence>
<proteinExistence type="predicted"/>
<protein>
    <recommendedName>
        <fullName evidence="2">Bacterial Ig-like domain-containing protein</fullName>
    </recommendedName>
</protein>
<accession>A0A382SM94</accession>
<feature type="non-terminal residue" evidence="1">
    <location>
        <position position="310"/>
    </location>
</feature>
<organism evidence="1">
    <name type="scientific">marine metagenome</name>
    <dbReference type="NCBI Taxonomy" id="408172"/>
    <lineage>
        <taxon>unclassified sequences</taxon>
        <taxon>metagenomes</taxon>
        <taxon>ecological metagenomes</taxon>
    </lineage>
</organism>
<dbReference type="AlphaFoldDB" id="A0A382SM94"/>
<dbReference type="EMBL" id="UINC01129934">
    <property type="protein sequence ID" value="SVD10672.1"/>
    <property type="molecule type" value="Genomic_DNA"/>
</dbReference>
<reference evidence="1" key="1">
    <citation type="submission" date="2018-05" db="EMBL/GenBank/DDBJ databases">
        <authorList>
            <person name="Lanie J.A."/>
            <person name="Ng W.-L."/>
            <person name="Kazmierczak K.M."/>
            <person name="Andrzejewski T.M."/>
            <person name="Davidsen T.M."/>
            <person name="Wayne K.J."/>
            <person name="Tettelin H."/>
            <person name="Glass J.I."/>
            <person name="Rusch D."/>
            <person name="Podicherti R."/>
            <person name="Tsui H.-C.T."/>
            <person name="Winkler M.E."/>
        </authorList>
    </citation>
    <scope>NUCLEOTIDE SEQUENCE</scope>
</reference>
<sequence length="310" mass="31146">TGAAGNQWNSVAISSAATNTSLSATGLAEGTYKAYAVDAAGNLSGASNNSVIVDNTPPTVSSVAITDAEGVQNGFVNAGDNVSVTATFREAVIVDNSSGNPTITLVVGSTNRTATYASGDNSTDLVFRYTIQSGENDSDGISIGANALALNSSTISDRAGNIATDLTHSAVNNNSSYKVDTTLPTVSSVAITSAEGIQNSLLNAGDNVSVTATFSETVNVDNSSGNPTLTLVVGSTDRTATYTSGSGSDDLVFRYTIQAGETDSNGISIGANAIALNSGTIRDVAGNDGILTHSAVDNNSSYKVDTTAPS</sequence>